<dbReference type="GO" id="GO:0016740">
    <property type="term" value="F:transferase activity"/>
    <property type="evidence" value="ECO:0007669"/>
    <property type="project" value="UniProtKB-KW"/>
</dbReference>
<comment type="similarity">
    <text evidence="1">Belongs to the glycosyltransferase 2 family.</text>
</comment>
<dbReference type="Proteomes" id="UP000603227">
    <property type="component" value="Unassembled WGS sequence"/>
</dbReference>
<comment type="caution">
    <text evidence="3">The sequence shown here is derived from an EMBL/GenBank/DDBJ whole genome shotgun (WGS) entry which is preliminary data.</text>
</comment>
<keyword evidence="3" id="KW-0808">Transferase</keyword>
<dbReference type="InterPro" id="IPR001173">
    <property type="entry name" value="Glyco_trans_2-like"/>
</dbReference>
<dbReference type="RefSeq" id="WP_189787097.1">
    <property type="nucleotide sequence ID" value="NZ_BNAT01000041.1"/>
</dbReference>
<evidence type="ECO:0000259" key="2">
    <source>
        <dbReference type="Pfam" id="PF00535"/>
    </source>
</evidence>
<protein>
    <submittedName>
        <fullName evidence="3">Glycosyl transferase</fullName>
    </submittedName>
</protein>
<keyword evidence="4" id="KW-1185">Reference proteome</keyword>
<evidence type="ECO:0000313" key="4">
    <source>
        <dbReference type="Proteomes" id="UP000603227"/>
    </source>
</evidence>
<dbReference type="SUPFAM" id="SSF53448">
    <property type="entry name" value="Nucleotide-diphospho-sugar transferases"/>
    <property type="match status" value="1"/>
</dbReference>
<dbReference type="EMBL" id="BNAT01000041">
    <property type="protein sequence ID" value="GHE54803.1"/>
    <property type="molecule type" value="Genomic_DNA"/>
</dbReference>
<reference evidence="3" key="2">
    <citation type="submission" date="2020-09" db="EMBL/GenBank/DDBJ databases">
        <authorList>
            <person name="Sun Q."/>
            <person name="Zhou Y."/>
        </authorList>
    </citation>
    <scope>NUCLEOTIDE SEQUENCE</scope>
    <source>
        <strain evidence="3">CGMCC 4.7403</strain>
    </source>
</reference>
<dbReference type="Pfam" id="PF00535">
    <property type="entry name" value="Glycos_transf_2"/>
    <property type="match status" value="1"/>
</dbReference>
<sequence>MIETSPSTPARVDVVLPCLDEAEALPWVLDRIPAGWRAIVVDNGSTDGSANLARDLGAYVVHEPRRGFGAACHAGLTAATADVVCFCDCDASLDPALLPEVAGPVLDGSADLVLGRRRPTSLGAWPVHARLANLELARLIRRRTGLRLHDLGPMRAARREALQALDLTDRRSGYPLQMVVRAAEAGWRVTETDVPYHPRTGRSKVTGTWRGTWQAVRDMRAVLGERVVTAPAVPATTVPGGGR</sequence>
<dbReference type="CDD" id="cd04179">
    <property type="entry name" value="DPM_DPG-synthase_like"/>
    <property type="match status" value="1"/>
</dbReference>
<organism evidence="3 4">
    <name type="scientific">Streptomyces capitiformicae</name>
    <dbReference type="NCBI Taxonomy" id="2014920"/>
    <lineage>
        <taxon>Bacteria</taxon>
        <taxon>Bacillati</taxon>
        <taxon>Actinomycetota</taxon>
        <taxon>Actinomycetes</taxon>
        <taxon>Kitasatosporales</taxon>
        <taxon>Streptomycetaceae</taxon>
        <taxon>Streptomyces</taxon>
    </lineage>
</organism>
<dbReference type="PANTHER" id="PTHR48090">
    <property type="entry name" value="UNDECAPRENYL-PHOSPHATE 4-DEOXY-4-FORMAMIDO-L-ARABINOSE TRANSFERASE-RELATED"/>
    <property type="match status" value="1"/>
</dbReference>
<dbReference type="InterPro" id="IPR029044">
    <property type="entry name" value="Nucleotide-diphossugar_trans"/>
</dbReference>
<accession>A0A918ZJI3</accession>
<gene>
    <name evidence="3" type="ORF">GCM10017771_77200</name>
</gene>
<dbReference type="PANTHER" id="PTHR48090:SF7">
    <property type="entry name" value="RFBJ PROTEIN"/>
    <property type="match status" value="1"/>
</dbReference>
<feature type="domain" description="Glycosyltransferase 2-like" evidence="2">
    <location>
        <begin position="14"/>
        <end position="164"/>
    </location>
</feature>
<name>A0A918ZJI3_9ACTN</name>
<proteinExistence type="inferred from homology"/>
<dbReference type="InterPro" id="IPR050256">
    <property type="entry name" value="Glycosyltransferase_2"/>
</dbReference>
<evidence type="ECO:0000313" key="3">
    <source>
        <dbReference type="EMBL" id="GHE54803.1"/>
    </source>
</evidence>
<dbReference type="AlphaFoldDB" id="A0A918ZJI3"/>
<evidence type="ECO:0000256" key="1">
    <source>
        <dbReference type="ARBA" id="ARBA00006739"/>
    </source>
</evidence>
<dbReference type="Gene3D" id="3.90.550.10">
    <property type="entry name" value="Spore Coat Polysaccharide Biosynthesis Protein SpsA, Chain A"/>
    <property type="match status" value="1"/>
</dbReference>
<reference evidence="3" key="1">
    <citation type="journal article" date="2014" name="Int. J. Syst. Evol. Microbiol.">
        <title>Complete genome sequence of Corynebacterium casei LMG S-19264T (=DSM 44701T), isolated from a smear-ripened cheese.</title>
        <authorList>
            <consortium name="US DOE Joint Genome Institute (JGI-PGF)"/>
            <person name="Walter F."/>
            <person name="Albersmeier A."/>
            <person name="Kalinowski J."/>
            <person name="Ruckert C."/>
        </authorList>
    </citation>
    <scope>NUCLEOTIDE SEQUENCE</scope>
    <source>
        <strain evidence="3">CGMCC 4.7403</strain>
    </source>
</reference>